<evidence type="ECO:0000313" key="3">
    <source>
        <dbReference type="Proteomes" id="UP000727962"/>
    </source>
</evidence>
<dbReference type="EMBL" id="JACOSL010000022">
    <property type="protein sequence ID" value="MBI1756127.1"/>
    <property type="molecule type" value="Genomic_DNA"/>
</dbReference>
<protein>
    <submittedName>
        <fullName evidence="2">DUF2294 family protein</fullName>
    </submittedName>
</protein>
<feature type="domain" description="Na+-translocating membrane potential-generating system MpsC" evidence="1">
    <location>
        <begin position="14"/>
        <end position="119"/>
    </location>
</feature>
<dbReference type="AlphaFoldDB" id="A0A931LUV6"/>
<evidence type="ECO:0000313" key="2">
    <source>
        <dbReference type="EMBL" id="MBI1756127.1"/>
    </source>
</evidence>
<gene>
    <name evidence="2" type="ORF">HYR64_03365</name>
</gene>
<dbReference type="Pfam" id="PF10057">
    <property type="entry name" value="MpsC"/>
    <property type="match status" value="1"/>
</dbReference>
<sequence>MIPAEATLGTVGSESIEARVAAGIARHHREQQGHAPSTIRAYVVGEMVLVYSSGIFTPTEQNLCETEEGRKLVKSARRELRSLSRRAAEGSVATAVGCDILRSFWDLDIRSGEQIEVYLASRPLSPVR</sequence>
<comment type="caution">
    <text evidence="2">The sequence shown here is derived from an EMBL/GenBank/DDBJ whole genome shotgun (WGS) entry which is preliminary data.</text>
</comment>
<dbReference type="InterPro" id="IPR018745">
    <property type="entry name" value="MpsC"/>
</dbReference>
<dbReference type="Proteomes" id="UP000727962">
    <property type="component" value="Unassembled WGS sequence"/>
</dbReference>
<organism evidence="2 3">
    <name type="scientific">Fimbriimonas ginsengisoli</name>
    <dbReference type="NCBI Taxonomy" id="1005039"/>
    <lineage>
        <taxon>Bacteria</taxon>
        <taxon>Bacillati</taxon>
        <taxon>Armatimonadota</taxon>
        <taxon>Fimbriimonadia</taxon>
        <taxon>Fimbriimonadales</taxon>
        <taxon>Fimbriimonadaceae</taxon>
        <taxon>Fimbriimonas</taxon>
    </lineage>
</organism>
<evidence type="ECO:0000259" key="1">
    <source>
        <dbReference type="Pfam" id="PF10057"/>
    </source>
</evidence>
<accession>A0A931LUV6</accession>
<reference evidence="2" key="1">
    <citation type="submission" date="2020-07" db="EMBL/GenBank/DDBJ databases">
        <title>Huge and variable diversity of episymbiotic CPR bacteria and DPANN archaea in groundwater ecosystems.</title>
        <authorList>
            <person name="He C.Y."/>
            <person name="Keren R."/>
            <person name="Whittaker M."/>
            <person name="Farag I.F."/>
            <person name="Doudna J."/>
            <person name="Cate J.H.D."/>
            <person name="Banfield J.F."/>
        </authorList>
    </citation>
    <scope>NUCLEOTIDE SEQUENCE</scope>
    <source>
        <strain evidence="2">NC_groundwater_17_Pr7_B-0.1um_64_12</strain>
    </source>
</reference>
<name>A0A931LUV6_FIMGI</name>
<proteinExistence type="predicted"/>